<gene>
    <name evidence="5" type="ORF">ACFSX9_12500</name>
</gene>
<feature type="chain" id="PRO_5045891082" evidence="2">
    <location>
        <begin position="22"/>
        <end position="945"/>
    </location>
</feature>
<keyword evidence="5" id="KW-0808">Transferase</keyword>
<dbReference type="PANTHER" id="PTHR34220:SF7">
    <property type="entry name" value="SENSOR HISTIDINE KINASE YPDA"/>
    <property type="match status" value="1"/>
</dbReference>
<dbReference type="Gene3D" id="3.30.565.10">
    <property type="entry name" value="Histidine kinase-like ATPase, C-terminal domain"/>
    <property type="match status" value="1"/>
</dbReference>
<sequence length="945" mass="110218">MKNKKFHITILTLLIWNFCFSQQFTNYTTKDGLPSNHIYKVIQDFKGFLWIATDKGLVKYDGTDFKTFTTKDGLANNDIWSLNATPDGKIWYQSKASKVGYIKNDSVYAFESHIKGEILTSLLTNQVGNEIILTNGNKSHILINKRWKTVIDNAFNNGQYKYYIKHKNISQFIVNNKQDSLFVIDKNKNIVKYIDNYDFSIKLHKRGQLTDSLFYWVSDDNYKILNLNTLKLVTRNLKDQININLSQHTRINLINNKLQISGRGFVGVLDDEFHIKNTYYFPEEIDAHFGFIDASQNIWLCTFSNGLYKLPKVKRHIKYVLNHQKVNYLDFVGNKVIATVYNKGFYSYDFESKDFKMFLDKPYFLFQPNHLKELNTTFYLSKQDMISVEDNVQKTVKFSTNLKNNKSDINKKLIYYKGFIYGIHAVGIYKVDPETYAVLHEYTQQGTNFLYVFNDELLIATTNGLKKLKNNRIEDVIFKNAEFDKSILNIHKISDAQVLINTDGFGAYLSDLKTIKQLPKSEFLIVNNAFVADNNVWLATNKGILKYIYSKGNYVFQKTINSHNGLPSDDVNDVFVYDDKILASTNLGVAILPIIQHDSKQFLDVYIKKANYNSSVILENSTFTYQDKSNFSFEIAAIDYSENASDFTYQYKLEPVQKEWISTSSNAISFNELLPDSYQLRIRVNAIDKVLKFTIRPLWWQTSWFKIVVIIIGLSLLIYIIWFLIRWTSKKEKHRILQEQKFSELQLKALRSQMNPHFVFNSLAAIQYYINENDFETSEYYLVKFSKLIRQFFDMSVMSKLSIEEELRLLKNYLEIEKLRFKDKLAYSINVDAALEKREIPTMLLQPIVENAINHGIFNKLDKGIITINFIAISPSEIKVEIIDDGVGFEKTLKKSKSNKSSQVLKDRIHFLNLSKDWEVQYFNEIAFPEANYVGNKSVFIIKKL</sequence>
<dbReference type="Pfam" id="PF07494">
    <property type="entry name" value="Reg_prop"/>
    <property type="match status" value="1"/>
</dbReference>
<evidence type="ECO:0000256" key="1">
    <source>
        <dbReference type="SAM" id="Phobius"/>
    </source>
</evidence>
<dbReference type="InterPro" id="IPR011110">
    <property type="entry name" value="Reg_prop"/>
</dbReference>
<keyword evidence="6" id="KW-1185">Reference proteome</keyword>
<dbReference type="Pfam" id="PF06580">
    <property type="entry name" value="His_kinase"/>
    <property type="match status" value="1"/>
</dbReference>
<dbReference type="GO" id="GO:0016301">
    <property type="term" value="F:kinase activity"/>
    <property type="evidence" value="ECO:0007669"/>
    <property type="project" value="UniProtKB-KW"/>
</dbReference>
<dbReference type="InterPro" id="IPR036890">
    <property type="entry name" value="HATPase_C_sf"/>
</dbReference>
<evidence type="ECO:0000256" key="2">
    <source>
        <dbReference type="SAM" id="SignalP"/>
    </source>
</evidence>
<evidence type="ECO:0000313" key="6">
    <source>
        <dbReference type="Proteomes" id="UP001597549"/>
    </source>
</evidence>
<keyword evidence="5" id="KW-0418">Kinase</keyword>
<dbReference type="InterPro" id="IPR011123">
    <property type="entry name" value="Y_Y_Y"/>
</dbReference>
<proteinExistence type="predicted"/>
<dbReference type="PANTHER" id="PTHR34220">
    <property type="entry name" value="SENSOR HISTIDINE KINASE YPDA"/>
    <property type="match status" value="1"/>
</dbReference>
<comment type="caution">
    <text evidence="5">The sequence shown here is derived from an EMBL/GenBank/DDBJ whole genome shotgun (WGS) entry which is preliminary data.</text>
</comment>
<dbReference type="InterPro" id="IPR050640">
    <property type="entry name" value="Bact_2-comp_sensor_kinase"/>
</dbReference>
<feature type="signal peptide" evidence="2">
    <location>
        <begin position="1"/>
        <end position="21"/>
    </location>
</feature>
<dbReference type="Pfam" id="PF07495">
    <property type="entry name" value="Y_Y_Y"/>
    <property type="match status" value="1"/>
</dbReference>
<feature type="domain" description="Two component regulator three Y" evidence="4">
    <location>
        <begin position="643"/>
        <end position="685"/>
    </location>
</feature>
<dbReference type="InterPro" id="IPR015943">
    <property type="entry name" value="WD40/YVTN_repeat-like_dom_sf"/>
</dbReference>
<organism evidence="5 6">
    <name type="scientific">Flavobacterium ardleyense</name>
    <dbReference type="NCBI Taxonomy" id="2038737"/>
    <lineage>
        <taxon>Bacteria</taxon>
        <taxon>Pseudomonadati</taxon>
        <taxon>Bacteroidota</taxon>
        <taxon>Flavobacteriia</taxon>
        <taxon>Flavobacteriales</taxon>
        <taxon>Flavobacteriaceae</taxon>
        <taxon>Flavobacterium</taxon>
    </lineage>
</organism>
<dbReference type="EMBL" id="JBHUOL010000018">
    <property type="protein sequence ID" value="MFD2909551.1"/>
    <property type="molecule type" value="Genomic_DNA"/>
</dbReference>
<reference evidence="6" key="1">
    <citation type="journal article" date="2019" name="Int. J. Syst. Evol. Microbiol.">
        <title>The Global Catalogue of Microorganisms (GCM) 10K type strain sequencing project: providing services to taxonomists for standard genome sequencing and annotation.</title>
        <authorList>
            <consortium name="The Broad Institute Genomics Platform"/>
            <consortium name="The Broad Institute Genome Sequencing Center for Infectious Disease"/>
            <person name="Wu L."/>
            <person name="Ma J."/>
        </authorList>
    </citation>
    <scope>NUCLEOTIDE SEQUENCE [LARGE SCALE GENOMIC DNA]</scope>
    <source>
        <strain evidence="6">KCTC 52644</strain>
    </source>
</reference>
<keyword evidence="1" id="KW-0812">Transmembrane</keyword>
<dbReference type="InterPro" id="IPR010559">
    <property type="entry name" value="Sig_transdc_His_kin_internal"/>
</dbReference>
<dbReference type="Proteomes" id="UP001597549">
    <property type="component" value="Unassembled WGS sequence"/>
</dbReference>
<accession>A0ABW5ZAQ4</accession>
<name>A0ABW5ZAQ4_9FLAO</name>
<feature type="domain" description="Signal transduction histidine kinase internal region" evidence="3">
    <location>
        <begin position="746"/>
        <end position="825"/>
    </location>
</feature>
<keyword evidence="2" id="KW-0732">Signal</keyword>
<dbReference type="Gene3D" id="2.60.40.10">
    <property type="entry name" value="Immunoglobulins"/>
    <property type="match status" value="1"/>
</dbReference>
<keyword evidence="1" id="KW-0472">Membrane</keyword>
<dbReference type="Gene3D" id="2.130.10.10">
    <property type="entry name" value="YVTN repeat-like/Quinoprotein amine dehydrogenase"/>
    <property type="match status" value="2"/>
</dbReference>
<keyword evidence="1" id="KW-1133">Transmembrane helix</keyword>
<dbReference type="SUPFAM" id="SSF55874">
    <property type="entry name" value="ATPase domain of HSP90 chaperone/DNA topoisomerase II/histidine kinase"/>
    <property type="match status" value="1"/>
</dbReference>
<dbReference type="RefSeq" id="WP_379808145.1">
    <property type="nucleotide sequence ID" value="NZ_JBHUOL010000018.1"/>
</dbReference>
<protein>
    <submittedName>
        <fullName evidence="5">Histidine kinase</fullName>
    </submittedName>
</protein>
<evidence type="ECO:0000313" key="5">
    <source>
        <dbReference type="EMBL" id="MFD2909551.1"/>
    </source>
</evidence>
<evidence type="ECO:0000259" key="4">
    <source>
        <dbReference type="Pfam" id="PF07495"/>
    </source>
</evidence>
<feature type="transmembrane region" description="Helical" evidence="1">
    <location>
        <begin position="704"/>
        <end position="725"/>
    </location>
</feature>
<evidence type="ECO:0000259" key="3">
    <source>
        <dbReference type="Pfam" id="PF06580"/>
    </source>
</evidence>
<dbReference type="InterPro" id="IPR013783">
    <property type="entry name" value="Ig-like_fold"/>
</dbReference>